<name>A0A445F2N0_GLYSO</name>
<organism evidence="2 3">
    <name type="scientific">Glycine soja</name>
    <name type="common">Wild soybean</name>
    <dbReference type="NCBI Taxonomy" id="3848"/>
    <lineage>
        <taxon>Eukaryota</taxon>
        <taxon>Viridiplantae</taxon>
        <taxon>Streptophyta</taxon>
        <taxon>Embryophyta</taxon>
        <taxon>Tracheophyta</taxon>
        <taxon>Spermatophyta</taxon>
        <taxon>Magnoliopsida</taxon>
        <taxon>eudicotyledons</taxon>
        <taxon>Gunneridae</taxon>
        <taxon>Pentapetalae</taxon>
        <taxon>rosids</taxon>
        <taxon>fabids</taxon>
        <taxon>Fabales</taxon>
        <taxon>Fabaceae</taxon>
        <taxon>Papilionoideae</taxon>
        <taxon>50 kb inversion clade</taxon>
        <taxon>NPAAA clade</taxon>
        <taxon>indigoferoid/millettioid clade</taxon>
        <taxon>Phaseoleae</taxon>
        <taxon>Glycine</taxon>
        <taxon>Glycine subgen. Soja</taxon>
    </lineage>
</organism>
<reference evidence="2 3" key="1">
    <citation type="submission" date="2018-09" db="EMBL/GenBank/DDBJ databases">
        <title>A high-quality reference genome of wild soybean provides a powerful tool to mine soybean genomes.</title>
        <authorList>
            <person name="Xie M."/>
            <person name="Chung C.Y.L."/>
            <person name="Li M.-W."/>
            <person name="Wong F.-L."/>
            <person name="Chan T.-F."/>
            <person name="Lam H.-M."/>
        </authorList>
    </citation>
    <scope>NUCLEOTIDE SEQUENCE [LARGE SCALE GENOMIC DNA]</scope>
    <source>
        <strain evidence="3">cv. W05</strain>
        <tissue evidence="2">Hypocotyl of etiolated seedlings</tissue>
    </source>
</reference>
<dbReference type="GO" id="GO:0010073">
    <property type="term" value="P:meristem maintenance"/>
    <property type="evidence" value="ECO:0007669"/>
    <property type="project" value="InterPro"/>
</dbReference>
<keyword evidence="3" id="KW-1185">Reference proteome</keyword>
<evidence type="ECO:0000259" key="1">
    <source>
        <dbReference type="Pfam" id="PF10536"/>
    </source>
</evidence>
<proteinExistence type="predicted"/>
<dbReference type="Pfam" id="PF10536">
    <property type="entry name" value="PMD"/>
    <property type="match status" value="1"/>
</dbReference>
<evidence type="ECO:0000313" key="3">
    <source>
        <dbReference type="Proteomes" id="UP000289340"/>
    </source>
</evidence>
<dbReference type="EMBL" id="QZWG01000020">
    <property type="protein sequence ID" value="RZB43010.1"/>
    <property type="molecule type" value="Genomic_DNA"/>
</dbReference>
<dbReference type="AlphaFoldDB" id="A0A445F2N0"/>
<dbReference type="PANTHER" id="PTHR46033:SF8">
    <property type="entry name" value="PROTEIN MAINTENANCE OF MERISTEMS-LIKE"/>
    <property type="match status" value="1"/>
</dbReference>
<sequence>MLDKTRNRVHLMYLTVLADLNQVRWYSWGPACLAMLYREMCWSTDADAKTMVGYASLLQSWVWYRMPFIATRVNRTPSYPLVTRWSGGGLSFTGTPHGDVIGYRMRLNHMTTEQGQPIIGHAKHSQEYMACVIVGYNNIDLVLSLVKTVFPVELQLNIEVDALWKLEHDNKTVVQSYNLTPSSCRLLPIFRPTSYAASTLDPDSYTRSYVAPC</sequence>
<dbReference type="InterPro" id="IPR019557">
    <property type="entry name" value="AminoTfrase-like_pln_mobile"/>
</dbReference>
<dbReference type="PANTHER" id="PTHR46033">
    <property type="entry name" value="PROTEIN MAIN-LIKE 2"/>
    <property type="match status" value="1"/>
</dbReference>
<dbReference type="InterPro" id="IPR044824">
    <property type="entry name" value="MAIN-like"/>
</dbReference>
<protein>
    <submittedName>
        <fullName evidence="2">Protein MAIN-LIKE 2</fullName>
    </submittedName>
</protein>
<dbReference type="Proteomes" id="UP000289340">
    <property type="component" value="Chromosome 20"/>
</dbReference>
<feature type="domain" description="Aminotransferase-like plant mobile" evidence="1">
    <location>
        <begin position="3"/>
        <end position="114"/>
    </location>
</feature>
<gene>
    <name evidence="2" type="ORF">D0Y65_053569</name>
</gene>
<evidence type="ECO:0000313" key="2">
    <source>
        <dbReference type="EMBL" id="RZB43010.1"/>
    </source>
</evidence>
<accession>A0A445F2N0</accession>
<comment type="caution">
    <text evidence="2">The sequence shown here is derived from an EMBL/GenBank/DDBJ whole genome shotgun (WGS) entry which is preliminary data.</text>
</comment>